<sequence>MGRSLGCYPATLLGVWVALSPSHSLHARCSDVSCGRALSNENDLGSAGMSARFLGVLLPDWSGNDVARPAATFLKSPTASTHLALLSFV</sequence>
<accession>A0A6A3JW80</accession>
<feature type="chain" id="PRO_5025384502" description="Secreted protein" evidence="1">
    <location>
        <begin position="28"/>
        <end position="89"/>
    </location>
</feature>
<evidence type="ECO:0008006" key="4">
    <source>
        <dbReference type="Google" id="ProtNLM"/>
    </source>
</evidence>
<dbReference type="Proteomes" id="UP000435112">
    <property type="component" value="Unassembled WGS sequence"/>
</dbReference>
<comment type="caution">
    <text evidence="2">The sequence shown here is derived from an EMBL/GenBank/DDBJ whole genome shotgun (WGS) entry which is preliminary data.</text>
</comment>
<evidence type="ECO:0000313" key="2">
    <source>
        <dbReference type="EMBL" id="KAE8996474.1"/>
    </source>
</evidence>
<evidence type="ECO:0000256" key="1">
    <source>
        <dbReference type="SAM" id="SignalP"/>
    </source>
</evidence>
<protein>
    <recommendedName>
        <fullName evidence="4">Secreted protein</fullName>
    </recommendedName>
</protein>
<dbReference type="AlphaFoldDB" id="A0A6A3JW80"/>
<keyword evidence="1" id="KW-0732">Signal</keyword>
<organism evidence="2 3">
    <name type="scientific">Phytophthora rubi</name>
    <dbReference type="NCBI Taxonomy" id="129364"/>
    <lineage>
        <taxon>Eukaryota</taxon>
        <taxon>Sar</taxon>
        <taxon>Stramenopiles</taxon>
        <taxon>Oomycota</taxon>
        <taxon>Peronosporomycetes</taxon>
        <taxon>Peronosporales</taxon>
        <taxon>Peronosporaceae</taxon>
        <taxon>Phytophthora</taxon>
    </lineage>
</organism>
<evidence type="ECO:0000313" key="3">
    <source>
        <dbReference type="Proteomes" id="UP000435112"/>
    </source>
</evidence>
<gene>
    <name evidence="2" type="ORF">PR002_g19317</name>
</gene>
<reference evidence="2 3" key="1">
    <citation type="submission" date="2018-09" db="EMBL/GenBank/DDBJ databases">
        <title>Genomic investigation of the strawberry pathogen Phytophthora fragariae indicates pathogenicity is determined by transcriptional variation in three key races.</title>
        <authorList>
            <person name="Adams T.M."/>
            <person name="Armitage A.D."/>
            <person name="Sobczyk M.K."/>
            <person name="Bates H.J."/>
            <person name="Dunwell J.M."/>
            <person name="Nellist C.F."/>
            <person name="Harrison R.J."/>
        </authorList>
    </citation>
    <scope>NUCLEOTIDE SEQUENCE [LARGE SCALE GENOMIC DNA]</scope>
    <source>
        <strain evidence="2 3">SCRP324</strain>
    </source>
</reference>
<name>A0A6A3JW80_9STRA</name>
<feature type="signal peptide" evidence="1">
    <location>
        <begin position="1"/>
        <end position="27"/>
    </location>
</feature>
<dbReference type="EMBL" id="QXFU01001735">
    <property type="protein sequence ID" value="KAE8996474.1"/>
    <property type="molecule type" value="Genomic_DNA"/>
</dbReference>
<proteinExistence type="predicted"/>